<dbReference type="InterPro" id="IPR016639">
    <property type="entry name" value="GST_Omega/GSH"/>
</dbReference>
<feature type="domain" description="GST N-terminal" evidence="4">
    <location>
        <begin position="88"/>
        <end position="185"/>
    </location>
</feature>
<sequence length="357" mass="40930">MSHFRLIRFVRSLLHFDVSSREPSLSSPTPRRFSIYPPPAKMTSEKPKEGGTGAYVRHETPFRNWITVDGSSGFPAEAGRYHLYVSLACPWASRTLVGRKLKGLEDVISVDIVDWLLDLKKGWAFNPQRPGCTPDTVNGKASLKEIYQMVEANYDGRITVPVLWDKKQKKIVNNESSEILRMFNSEFNAFGKTDEQRKLDLYPAELRKEIDSINEWVYRDINNGVYKAGFATTQEAYDPAAKAVFDALDKVESILSAKRFLTGNQLTEADVRLFTTLVRFDTVYNTHFKCNRRRIIDYKNIWGYTRDIYQTGVIGETVDIDQIVNHYYQSQTHINPKGIVPIGPIIDFNSEHDRGEM</sequence>
<dbReference type="Gene3D" id="3.40.30.10">
    <property type="entry name" value="Glutaredoxin"/>
    <property type="match status" value="1"/>
</dbReference>
<dbReference type="InterPro" id="IPR040079">
    <property type="entry name" value="Glutathione_S-Trfase"/>
</dbReference>
<keyword evidence="6" id="KW-1185">Reference proteome</keyword>
<dbReference type="SFLD" id="SFLDG01206">
    <property type="entry name" value="Xi.1"/>
    <property type="match status" value="1"/>
</dbReference>
<dbReference type="GO" id="GO:0005737">
    <property type="term" value="C:cytoplasm"/>
    <property type="evidence" value="ECO:0007669"/>
    <property type="project" value="TreeGrafter"/>
</dbReference>
<feature type="binding site" evidence="2">
    <location>
        <begin position="157"/>
        <end position="160"/>
    </location>
    <ligand>
        <name>glutathione</name>
        <dbReference type="ChEBI" id="CHEBI:57925"/>
    </ligand>
</feature>
<evidence type="ECO:0000313" key="5">
    <source>
        <dbReference type="EMBL" id="GAU95600.1"/>
    </source>
</evidence>
<dbReference type="EMBL" id="BDGG01000003">
    <property type="protein sequence ID" value="GAU95600.1"/>
    <property type="molecule type" value="Genomic_DNA"/>
</dbReference>
<reference evidence="5 6" key="1">
    <citation type="journal article" date="2016" name="Nat. Commun.">
        <title>Extremotolerant tardigrade genome and improved radiotolerance of human cultured cells by tardigrade-unique protein.</title>
        <authorList>
            <person name="Hashimoto T."/>
            <person name="Horikawa D.D."/>
            <person name="Saito Y."/>
            <person name="Kuwahara H."/>
            <person name="Kozuka-Hata H."/>
            <person name="Shin-I T."/>
            <person name="Minakuchi Y."/>
            <person name="Ohishi K."/>
            <person name="Motoyama A."/>
            <person name="Aizu T."/>
            <person name="Enomoto A."/>
            <person name="Kondo K."/>
            <person name="Tanaka S."/>
            <person name="Hara Y."/>
            <person name="Koshikawa S."/>
            <person name="Sagara H."/>
            <person name="Miura T."/>
            <person name="Yokobori S."/>
            <person name="Miyagawa K."/>
            <person name="Suzuki Y."/>
            <person name="Kubo T."/>
            <person name="Oyama M."/>
            <person name="Kohara Y."/>
            <person name="Fujiyama A."/>
            <person name="Arakawa K."/>
            <person name="Katayama T."/>
            <person name="Toyoda A."/>
            <person name="Kunieda T."/>
        </authorList>
    </citation>
    <scope>NUCLEOTIDE SEQUENCE [LARGE SCALE GENOMIC DNA]</scope>
    <source>
        <strain evidence="5 6">YOKOZUNA-1</strain>
    </source>
</reference>
<dbReference type="Pfam" id="PF13410">
    <property type="entry name" value="GST_C_2"/>
    <property type="match status" value="1"/>
</dbReference>
<feature type="site" description="Lowers pKa of active site Cys" evidence="3">
    <location>
        <position position="327"/>
    </location>
</feature>
<dbReference type="OrthoDB" id="2309723at2759"/>
<dbReference type="Proteomes" id="UP000186922">
    <property type="component" value="Unassembled WGS sequence"/>
</dbReference>
<evidence type="ECO:0000313" key="6">
    <source>
        <dbReference type="Proteomes" id="UP000186922"/>
    </source>
</evidence>
<dbReference type="PANTHER" id="PTHR32419:SF6">
    <property type="entry name" value="GLUTATHIONE S-TRANSFERASE OMEGA-LIKE 1-RELATED"/>
    <property type="match status" value="1"/>
</dbReference>
<dbReference type="SUPFAM" id="SSF47616">
    <property type="entry name" value="GST C-terminal domain-like"/>
    <property type="match status" value="1"/>
</dbReference>
<evidence type="ECO:0000256" key="3">
    <source>
        <dbReference type="PIRSR" id="PIRSR015753-3"/>
    </source>
</evidence>
<gene>
    <name evidence="5" type="primary">RvY_07194</name>
    <name evidence="5" type="synonym">RvY_07194.1</name>
    <name evidence="5" type="ORF">RvY_07194-1</name>
</gene>
<dbReference type="InterPro" id="IPR036249">
    <property type="entry name" value="Thioredoxin-like_sf"/>
</dbReference>
<proteinExistence type="predicted"/>
<dbReference type="PANTHER" id="PTHR32419">
    <property type="entry name" value="GLUTATHIONYL-HYDROQUINONE REDUCTASE"/>
    <property type="match status" value="1"/>
</dbReference>
<evidence type="ECO:0000256" key="1">
    <source>
        <dbReference type="PIRSR" id="PIRSR015753-1"/>
    </source>
</evidence>
<comment type="caution">
    <text evidence="5">The sequence shown here is derived from an EMBL/GenBank/DDBJ whole genome shotgun (WGS) entry which is preliminary data.</text>
</comment>
<dbReference type="Gene3D" id="1.20.1050.10">
    <property type="match status" value="1"/>
</dbReference>
<dbReference type="InterPro" id="IPR036282">
    <property type="entry name" value="Glutathione-S-Trfase_C_sf"/>
</dbReference>
<evidence type="ECO:0000259" key="4">
    <source>
        <dbReference type="Pfam" id="PF13409"/>
    </source>
</evidence>
<evidence type="ECO:0000256" key="2">
    <source>
        <dbReference type="PIRSR" id="PIRSR015753-2"/>
    </source>
</evidence>
<feature type="active site" description="Proton donor/acceptor" evidence="1">
    <location>
        <position position="226"/>
    </location>
</feature>
<feature type="binding site" evidence="2">
    <location>
        <begin position="175"/>
        <end position="176"/>
    </location>
    <ligand>
        <name>glutathione</name>
        <dbReference type="ChEBI" id="CHEBI:57925"/>
    </ligand>
</feature>
<dbReference type="InterPro" id="IPR047047">
    <property type="entry name" value="GST_Omega-like_C"/>
</dbReference>
<dbReference type="GO" id="GO:0004364">
    <property type="term" value="F:glutathione transferase activity"/>
    <property type="evidence" value="ECO:0007669"/>
    <property type="project" value="InterPro"/>
</dbReference>
<accession>A0A1D1V3V9</accession>
<dbReference type="SFLD" id="SFLDG01148">
    <property type="entry name" value="Xi_(cytGST)"/>
    <property type="match status" value="1"/>
</dbReference>
<dbReference type="CDD" id="cd03190">
    <property type="entry name" value="GST_C_Omega_like"/>
    <property type="match status" value="1"/>
</dbReference>
<dbReference type="PIRSF" id="PIRSF015753">
    <property type="entry name" value="GST"/>
    <property type="match status" value="1"/>
</dbReference>
<name>A0A1D1V3V9_RAMVA</name>
<feature type="site" description="Lowers pKa of active site Cys" evidence="3">
    <location>
        <position position="284"/>
    </location>
</feature>
<dbReference type="InterPro" id="IPR004045">
    <property type="entry name" value="Glutathione_S-Trfase_N"/>
</dbReference>
<dbReference type="SFLD" id="SFLDS00019">
    <property type="entry name" value="Glutathione_Transferase_(cytos"/>
    <property type="match status" value="1"/>
</dbReference>
<dbReference type="SUPFAM" id="SSF52833">
    <property type="entry name" value="Thioredoxin-like"/>
    <property type="match status" value="1"/>
</dbReference>
<organism evidence="5 6">
    <name type="scientific">Ramazzottius varieornatus</name>
    <name type="common">Water bear</name>
    <name type="synonym">Tardigrade</name>
    <dbReference type="NCBI Taxonomy" id="947166"/>
    <lineage>
        <taxon>Eukaryota</taxon>
        <taxon>Metazoa</taxon>
        <taxon>Ecdysozoa</taxon>
        <taxon>Tardigrada</taxon>
        <taxon>Eutardigrada</taxon>
        <taxon>Parachela</taxon>
        <taxon>Hypsibioidea</taxon>
        <taxon>Ramazzottiidae</taxon>
        <taxon>Ramazzottius</taxon>
    </lineage>
</organism>
<dbReference type="STRING" id="947166.A0A1D1V3V9"/>
<feature type="binding site" evidence="2">
    <location>
        <position position="123"/>
    </location>
    <ligand>
        <name>glutathione</name>
        <dbReference type="ChEBI" id="CHEBI:57925"/>
    </ligand>
</feature>
<feature type="active site" description="Nucleophile" evidence="1">
    <location>
        <position position="89"/>
    </location>
</feature>
<protein>
    <recommendedName>
        <fullName evidence="4">GST N-terminal domain-containing protein</fullName>
    </recommendedName>
</protein>
<dbReference type="Pfam" id="PF13409">
    <property type="entry name" value="GST_N_2"/>
    <property type="match status" value="1"/>
</dbReference>
<dbReference type="AlphaFoldDB" id="A0A1D1V3V9"/>